<reference evidence="2 3" key="1">
    <citation type="journal article" date="2024" name="Nat. Commun.">
        <title>Phylogenomics reveals the evolutionary origins of lichenization in chlorophyte algae.</title>
        <authorList>
            <person name="Puginier C."/>
            <person name="Libourel C."/>
            <person name="Otte J."/>
            <person name="Skaloud P."/>
            <person name="Haon M."/>
            <person name="Grisel S."/>
            <person name="Petersen M."/>
            <person name="Berrin J.G."/>
            <person name="Delaux P.M."/>
            <person name="Dal Grande F."/>
            <person name="Keller J."/>
        </authorList>
    </citation>
    <scope>NUCLEOTIDE SEQUENCE [LARGE SCALE GENOMIC DNA]</scope>
    <source>
        <strain evidence="2 3">SAG 2043</strain>
    </source>
</reference>
<gene>
    <name evidence="2" type="ORF">WJX72_008065</name>
</gene>
<keyword evidence="3" id="KW-1185">Reference proteome</keyword>
<evidence type="ECO:0000313" key="2">
    <source>
        <dbReference type="EMBL" id="KAK9818163.1"/>
    </source>
</evidence>
<name>A0AAW1Q760_9CHLO</name>
<proteinExistence type="predicted"/>
<organism evidence="2 3">
    <name type="scientific">[Myrmecia] bisecta</name>
    <dbReference type="NCBI Taxonomy" id="41462"/>
    <lineage>
        <taxon>Eukaryota</taxon>
        <taxon>Viridiplantae</taxon>
        <taxon>Chlorophyta</taxon>
        <taxon>core chlorophytes</taxon>
        <taxon>Trebouxiophyceae</taxon>
        <taxon>Trebouxiales</taxon>
        <taxon>Trebouxiaceae</taxon>
        <taxon>Myrmecia</taxon>
    </lineage>
</organism>
<dbReference type="Proteomes" id="UP001489004">
    <property type="component" value="Unassembled WGS sequence"/>
</dbReference>
<evidence type="ECO:0000256" key="1">
    <source>
        <dbReference type="SAM" id="MobiDB-lite"/>
    </source>
</evidence>
<dbReference type="AlphaFoldDB" id="A0AAW1Q760"/>
<sequence>MASTYPADTYEHGRERPSASRPGVPHRPSPRWYRDWGWLISPSRIPPAYQPLYWITASTMVAAASEFWYHFRRERARIEEVRARIRDGKPVGGPLELSAPDPRAYKLDPITRAVGKALETIQEKSREYGMGTGEGGGAYADGVFPNAKMAHEVGELAHKVENTIQKVKDKAGPLAHKVENASQEVEEKVERLLPGGISQRQGESKQCGVN</sequence>
<feature type="compositionally biased region" description="Basic and acidic residues" evidence="1">
    <location>
        <begin position="9"/>
        <end position="18"/>
    </location>
</feature>
<accession>A0AAW1Q760</accession>
<evidence type="ECO:0000313" key="3">
    <source>
        <dbReference type="Proteomes" id="UP001489004"/>
    </source>
</evidence>
<feature type="region of interest" description="Disordered" evidence="1">
    <location>
        <begin position="1"/>
        <end position="27"/>
    </location>
</feature>
<protein>
    <submittedName>
        <fullName evidence="2">Uncharacterized protein</fullName>
    </submittedName>
</protein>
<dbReference type="EMBL" id="JALJOR010000004">
    <property type="protein sequence ID" value="KAK9818163.1"/>
    <property type="molecule type" value="Genomic_DNA"/>
</dbReference>
<comment type="caution">
    <text evidence="2">The sequence shown here is derived from an EMBL/GenBank/DDBJ whole genome shotgun (WGS) entry which is preliminary data.</text>
</comment>